<evidence type="ECO:0000256" key="9">
    <source>
        <dbReference type="ARBA" id="ARBA00031636"/>
    </source>
</evidence>
<keyword evidence="7" id="KW-0406">Ion transport</keyword>
<accession>A0A514BQ80</accession>
<dbReference type="CDD" id="cd13139">
    <property type="entry name" value="MATE_like_14"/>
    <property type="match status" value="1"/>
</dbReference>
<feature type="transmembrane region" description="Helical" evidence="10">
    <location>
        <begin position="234"/>
        <end position="254"/>
    </location>
</feature>
<feature type="transmembrane region" description="Helical" evidence="10">
    <location>
        <begin position="52"/>
        <end position="76"/>
    </location>
</feature>
<keyword evidence="4" id="KW-1003">Cell membrane</keyword>
<evidence type="ECO:0000256" key="6">
    <source>
        <dbReference type="ARBA" id="ARBA00022989"/>
    </source>
</evidence>
<dbReference type="OrthoDB" id="9806302at2"/>
<organism evidence="11 12">
    <name type="scientific">Marilutibacter alkalisoli</name>
    <dbReference type="NCBI Taxonomy" id="2591633"/>
    <lineage>
        <taxon>Bacteria</taxon>
        <taxon>Pseudomonadati</taxon>
        <taxon>Pseudomonadota</taxon>
        <taxon>Gammaproteobacteria</taxon>
        <taxon>Lysobacterales</taxon>
        <taxon>Lysobacteraceae</taxon>
        <taxon>Marilutibacter</taxon>
    </lineage>
</organism>
<dbReference type="PIRSF" id="PIRSF006603">
    <property type="entry name" value="DinF"/>
    <property type="match status" value="1"/>
</dbReference>
<feature type="transmembrane region" description="Helical" evidence="10">
    <location>
        <begin position="96"/>
        <end position="114"/>
    </location>
</feature>
<feature type="transmembrane region" description="Helical" evidence="10">
    <location>
        <begin position="204"/>
        <end position="228"/>
    </location>
</feature>
<evidence type="ECO:0000256" key="5">
    <source>
        <dbReference type="ARBA" id="ARBA00022692"/>
    </source>
</evidence>
<dbReference type="GO" id="GO:0042910">
    <property type="term" value="F:xenobiotic transmembrane transporter activity"/>
    <property type="evidence" value="ECO:0007669"/>
    <property type="project" value="InterPro"/>
</dbReference>
<feature type="transmembrane region" description="Helical" evidence="10">
    <location>
        <begin position="171"/>
        <end position="192"/>
    </location>
</feature>
<keyword evidence="3" id="KW-0050">Antiport</keyword>
<dbReference type="InterPro" id="IPR050222">
    <property type="entry name" value="MATE_MdtK"/>
</dbReference>
<feature type="transmembrane region" description="Helical" evidence="10">
    <location>
        <begin position="429"/>
        <end position="449"/>
    </location>
</feature>
<dbReference type="InterPro" id="IPR002528">
    <property type="entry name" value="MATE_fam"/>
</dbReference>
<dbReference type="NCBIfam" id="TIGR00797">
    <property type="entry name" value="matE"/>
    <property type="match status" value="1"/>
</dbReference>
<evidence type="ECO:0000256" key="8">
    <source>
        <dbReference type="ARBA" id="ARBA00023136"/>
    </source>
</evidence>
<feature type="transmembrane region" description="Helical" evidence="10">
    <location>
        <begin position="396"/>
        <end position="417"/>
    </location>
</feature>
<evidence type="ECO:0000256" key="4">
    <source>
        <dbReference type="ARBA" id="ARBA00022475"/>
    </source>
</evidence>
<dbReference type="AlphaFoldDB" id="A0A514BQ80"/>
<feature type="transmembrane region" description="Helical" evidence="10">
    <location>
        <begin position="275"/>
        <end position="303"/>
    </location>
</feature>
<dbReference type="Pfam" id="PF01554">
    <property type="entry name" value="MatE"/>
    <property type="match status" value="2"/>
</dbReference>
<keyword evidence="6 10" id="KW-1133">Transmembrane helix</keyword>
<reference evidence="11 12" key="1">
    <citation type="submission" date="2019-06" db="EMBL/GenBank/DDBJ databases">
        <title>Lysobacter alkalisoli sp. nov. isolated from saline-alkali soil.</title>
        <authorList>
            <person name="Sun J.-Q."/>
            <person name="Xu L."/>
        </authorList>
    </citation>
    <scope>NUCLEOTIDE SEQUENCE [LARGE SCALE GENOMIC DNA]</scope>
    <source>
        <strain evidence="11 12">SJ-36</strain>
    </source>
</reference>
<name>A0A514BQ80_9GAMM</name>
<evidence type="ECO:0000313" key="11">
    <source>
        <dbReference type="EMBL" id="QDH69553.1"/>
    </source>
</evidence>
<keyword evidence="12" id="KW-1185">Reference proteome</keyword>
<feature type="transmembrane region" description="Helical" evidence="10">
    <location>
        <begin position="455"/>
        <end position="475"/>
    </location>
</feature>
<evidence type="ECO:0000256" key="10">
    <source>
        <dbReference type="SAM" id="Phobius"/>
    </source>
</evidence>
<sequence length="485" mass="52667">MNDESRSSTDRPAAGVAEAALHAPPQSIWSALREAVRGTGADYTRIPLRKAVFLLAVPMVLELVLESTFAVVDIYFVGKLGSSAVATVGLTESYLFLLYSIAMGLSMAVTAVVARRIGEHKPDEAAITAVQAILIAVLASVPFAVAGIVYAKELLQLMGADPWTLEHGYRYMQWMLGGNAVIMLLFVINAIYRGAGDAAIAMRVLWVANGLNIVLDPILIFGLGPIPAMGIEGAAIATNIGRGAGVLMQLWILFRGGRHIRVGLSQLKWHGATAFNIVRTSLGGIGQMIVATTSWIFLVRILASFGSDAVAGATIAIRVMMFTLMPAWGMSNAAATLVGQNLGADQPDRAEASVWRIGWYNMAFTLAVSVLFFFFHDRIVGLFSDDPKVIAIGGEWLRILSYSYFVYGWWMVAVQAFNGAGDTATPTWINLVFFWLIQIPLSYALAISLGWEHTGVFWGVFVSETSVGLFTLWLFSRGRWKTMQV</sequence>
<dbReference type="PANTHER" id="PTHR43298:SF2">
    <property type="entry name" value="FMN_FAD EXPORTER YEEO-RELATED"/>
    <property type="match status" value="1"/>
</dbReference>
<dbReference type="PANTHER" id="PTHR43298">
    <property type="entry name" value="MULTIDRUG RESISTANCE PROTEIN NORM-RELATED"/>
    <property type="match status" value="1"/>
</dbReference>
<evidence type="ECO:0000256" key="2">
    <source>
        <dbReference type="ARBA" id="ARBA00022448"/>
    </source>
</evidence>
<evidence type="ECO:0000256" key="3">
    <source>
        <dbReference type="ARBA" id="ARBA00022449"/>
    </source>
</evidence>
<evidence type="ECO:0000256" key="1">
    <source>
        <dbReference type="ARBA" id="ARBA00004429"/>
    </source>
</evidence>
<protein>
    <recommendedName>
        <fullName evidence="9">Multidrug-efflux transporter</fullName>
    </recommendedName>
</protein>
<dbReference type="GO" id="GO:0005886">
    <property type="term" value="C:plasma membrane"/>
    <property type="evidence" value="ECO:0007669"/>
    <property type="project" value="UniProtKB-SubCell"/>
</dbReference>
<feature type="transmembrane region" description="Helical" evidence="10">
    <location>
        <begin position="315"/>
        <end position="338"/>
    </location>
</feature>
<dbReference type="Proteomes" id="UP000317199">
    <property type="component" value="Chromosome"/>
</dbReference>
<dbReference type="InterPro" id="IPR048279">
    <property type="entry name" value="MdtK-like"/>
</dbReference>
<dbReference type="GO" id="GO:0015297">
    <property type="term" value="F:antiporter activity"/>
    <property type="evidence" value="ECO:0007669"/>
    <property type="project" value="UniProtKB-KW"/>
</dbReference>
<keyword evidence="5 10" id="KW-0812">Transmembrane</keyword>
<feature type="transmembrane region" description="Helical" evidence="10">
    <location>
        <begin position="359"/>
        <end position="376"/>
    </location>
</feature>
<comment type="subcellular location">
    <subcellularLocation>
        <location evidence="1">Cell inner membrane</location>
        <topology evidence="1">Multi-pass membrane protein</topology>
    </subcellularLocation>
</comment>
<feature type="transmembrane region" description="Helical" evidence="10">
    <location>
        <begin position="126"/>
        <end position="151"/>
    </location>
</feature>
<proteinExistence type="predicted"/>
<keyword evidence="8 10" id="KW-0472">Membrane</keyword>
<evidence type="ECO:0000256" key="7">
    <source>
        <dbReference type="ARBA" id="ARBA00023065"/>
    </source>
</evidence>
<keyword evidence="2" id="KW-0813">Transport</keyword>
<dbReference type="GO" id="GO:0006811">
    <property type="term" value="P:monoatomic ion transport"/>
    <property type="evidence" value="ECO:0007669"/>
    <property type="project" value="UniProtKB-KW"/>
</dbReference>
<dbReference type="RefSeq" id="WP_141622894.1">
    <property type="nucleotide sequence ID" value="NZ_CP041242.1"/>
</dbReference>
<dbReference type="EMBL" id="CP041242">
    <property type="protein sequence ID" value="QDH69553.1"/>
    <property type="molecule type" value="Genomic_DNA"/>
</dbReference>
<dbReference type="KEGG" id="lyj:FKV23_05195"/>
<evidence type="ECO:0000313" key="12">
    <source>
        <dbReference type="Proteomes" id="UP000317199"/>
    </source>
</evidence>
<gene>
    <name evidence="11" type="ORF">FKV23_05195</name>
</gene>